<dbReference type="Gene3D" id="2.170.16.10">
    <property type="entry name" value="Hedgehog/Intein (Hint) domain"/>
    <property type="match status" value="1"/>
</dbReference>
<dbReference type="PROSITE" id="PS50234">
    <property type="entry name" value="VWFA"/>
    <property type="match status" value="1"/>
</dbReference>
<feature type="domain" description="VWFA" evidence="1">
    <location>
        <begin position="148"/>
        <end position="350"/>
    </location>
</feature>
<dbReference type="InterPro" id="IPR002035">
    <property type="entry name" value="VWF_A"/>
</dbReference>
<dbReference type="Pfam" id="PF14624">
    <property type="entry name" value="Vwaint"/>
    <property type="match status" value="1"/>
</dbReference>
<name>A0A6C0LXI6_9ZZZZ</name>
<dbReference type="SUPFAM" id="SSF53300">
    <property type="entry name" value="vWA-like"/>
    <property type="match status" value="1"/>
</dbReference>
<dbReference type="InterPro" id="IPR006141">
    <property type="entry name" value="Intein_N"/>
</dbReference>
<evidence type="ECO:0000313" key="3">
    <source>
        <dbReference type="EMBL" id="QHU35367.1"/>
    </source>
</evidence>
<dbReference type="InterPro" id="IPR039510">
    <property type="entry name" value="Vint_dom"/>
</dbReference>
<reference evidence="3" key="1">
    <citation type="journal article" date="2020" name="Nature">
        <title>Giant virus diversity and host interactions through global metagenomics.</title>
        <authorList>
            <person name="Schulz F."/>
            <person name="Roux S."/>
            <person name="Paez-Espino D."/>
            <person name="Jungbluth S."/>
            <person name="Walsh D.A."/>
            <person name="Denef V.J."/>
            <person name="McMahon K.D."/>
            <person name="Konstantinidis K.T."/>
            <person name="Eloe-Fadrosh E.A."/>
            <person name="Kyrpides N.C."/>
            <person name="Woyke T."/>
        </authorList>
    </citation>
    <scope>NUCLEOTIDE SEQUENCE</scope>
    <source>
        <strain evidence="3">GVMAG-S-1017745-26</strain>
    </source>
</reference>
<feature type="domain" description="U-box" evidence="2">
    <location>
        <begin position="22"/>
        <end position="95"/>
    </location>
</feature>
<dbReference type="SUPFAM" id="SSF57850">
    <property type="entry name" value="RING/U-box"/>
    <property type="match status" value="1"/>
</dbReference>
<proteinExistence type="predicted"/>
<evidence type="ECO:0000259" key="1">
    <source>
        <dbReference type="PROSITE" id="PS50234"/>
    </source>
</evidence>
<evidence type="ECO:0000259" key="2">
    <source>
        <dbReference type="PROSITE" id="PS51698"/>
    </source>
</evidence>
<dbReference type="InterPro" id="IPR051266">
    <property type="entry name" value="CLCR"/>
</dbReference>
<dbReference type="Pfam" id="PF00092">
    <property type="entry name" value="VWA"/>
    <property type="match status" value="1"/>
</dbReference>
<dbReference type="InterPro" id="IPR003613">
    <property type="entry name" value="Ubox_domain"/>
</dbReference>
<dbReference type="SMART" id="SM00327">
    <property type="entry name" value="VWA"/>
    <property type="match status" value="1"/>
</dbReference>
<dbReference type="InterPro" id="IPR036465">
    <property type="entry name" value="vWFA_dom_sf"/>
</dbReference>
<dbReference type="SMART" id="SM00504">
    <property type="entry name" value="Ubox"/>
    <property type="match status" value="1"/>
</dbReference>
<dbReference type="InterPro" id="IPR013083">
    <property type="entry name" value="Znf_RING/FYVE/PHD"/>
</dbReference>
<dbReference type="PROSITE" id="PS51698">
    <property type="entry name" value="U_BOX"/>
    <property type="match status" value="1"/>
</dbReference>
<dbReference type="PROSITE" id="PS50817">
    <property type="entry name" value="INTEIN_N_TER"/>
    <property type="match status" value="1"/>
</dbReference>
<sequence length="795" mass="88598">MASITTNPKSKNNDSKNTETIIVPDDFYCPITGELMNFPVICPEGHSYEEAALKAWHAINPISPLTRNSLDIRRIRPNRSLKNAIDQIRDKLQQNQLKKDGHSLSIPESILTKITHSLAQMDFKSVIIGNKMLITATVPESDSRRPIDIVFVIDRSGSMGTEATLKGEDGKTISHGLNILNITVGAAKTVSHALDDNDRVGVVSFDCNAKIESNLINMTKENQSKLDTIMDNLRPGGTTNFWDGIYKGLETLRKGSEPGRLKYLLIMTDGIPTKSSEPPKGYIKMLQLYKEQNPEFDCIIDTAGFGYSLDSKLLEKVANEGKGQYGFIPDSSLTGNIFVHKAANMMTTAITNSTFKIELENGIEFSGVNPCMGHNKHFSKTSWGGVLETGPMNYGQTKHFVLDVNIDSSKFGISSNDRYLTTTFEYTDGINSSTLSKEQTVMYDATSDSFLVDTLHKQLLRLKLVNTINQCLELLRFQSSTENIRSLIMGLMSEIKTSALYQLPYLQNLYDDLNGQIVESLNLTQEASQHDYFSRWGKHWLLSIMTGHNTETCNNWKDPGVANYRSKLFDSIRDSVSDIFDNLPAPKPSTNYRDGGHYRGMTNSASTRSASPVSYSTYNVPSGPCFTRGNKVHMADGSYKNVEEIVKGDMVKTYGPSKTSQVLCKTKTICEENIENIVNIGTLKITPHHPVVYIGDGQFSWKFPADLGQTNKIPCEEIYSFVVENRGCMLIENVICATLGHNLKGDVIEHEYYGTDRVIDDLKSLPGWNSGEVIITKNMIKRDPNNLKVVSISFN</sequence>
<dbReference type="Gene3D" id="3.40.50.410">
    <property type="entry name" value="von Willebrand factor, type A domain"/>
    <property type="match status" value="1"/>
</dbReference>
<dbReference type="InterPro" id="IPR036844">
    <property type="entry name" value="Hint_dom_sf"/>
</dbReference>
<dbReference type="CDD" id="cd00198">
    <property type="entry name" value="vWFA"/>
    <property type="match status" value="1"/>
</dbReference>
<dbReference type="GO" id="GO:0016567">
    <property type="term" value="P:protein ubiquitination"/>
    <property type="evidence" value="ECO:0007669"/>
    <property type="project" value="InterPro"/>
</dbReference>
<dbReference type="Pfam" id="PF14623">
    <property type="entry name" value="Vint"/>
    <property type="match status" value="1"/>
</dbReference>
<dbReference type="GO" id="GO:0016539">
    <property type="term" value="P:intein-mediated protein splicing"/>
    <property type="evidence" value="ECO:0007669"/>
    <property type="project" value="InterPro"/>
</dbReference>
<dbReference type="EMBL" id="MN740588">
    <property type="protein sequence ID" value="QHU35367.1"/>
    <property type="molecule type" value="Genomic_DNA"/>
</dbReference>
<dbReference type="CDD" id="cd16655">
    <property type="entry name" value="RING-Ubox_WDSUB1-like"/>
    <property type="match status" value="1"/>
</dbReference>
<protein>
    <recommendedName>
        <fullName evidence="4">VWFA domain-containing protein</fullName>
    </recommendedName>
</protein>
<dbReference type="GO" id="GO:0004842">
    <property type="term" value="F:ubiquitin-protein transferase activity"/>
    <property type="evidence" value="ECO:0007669"/>
    <property type="project" value="InterPro"/>
</dbReference>
<evidence type="ECO:0008006" key="4">
    <source>
        <dbReference type="Google" id="ProtNLM"/>
    </source>
</evidence>
<dbReference type="Pfam" id="PF04564">
    <property type="entry name" value="U-box"/>
    <property type="match status" value="1"/>
</dbReference>
<accession>A0A6C0LXI6</accession>
<dbReference type="AlphaFoldDB" id="A0A6C0LXI6"/>
<dbReference type="PANTHER" id="PTHR10579:SF156">
    <property type="entry name" value="VWFA DOMAIN-CONTAINING PROTEIN"/>
    <property type="match status" value="1"/>
</dbReference>
<organism evidence="3">
    <name type="scientific">viral metagenome</name>
    <dbReference type="NCBI Taxonomy" id="1070528"/>
    <lineage>
        <taxon>unclassified sequences</taxon>
        <taxon>metagenomes</taxon>
        <taxon>organismal metagenomes</taxon>
    </lineage>
</organism>
<dbReference type="PANTHER" id="PTHR10579">
    <property type="entry name" value="CALCIUM-ACTIVATED CHLORIDE CHANNEL REGULATOR"/>
    <property type="match status" value="1"/>
</dbReference>
<dbReference type="Gene3D" id="3.30.40.10">
    <property type="entry name" value="Zinc/RING finger domain, C3HC4 (zinc finger)"/>
    <property type="match status" value="1"/>
</dbReference>
<dbReference type="SUPFAM" id="SSF51294">
    <property type="entry name" value="Hedgehog/intein (Hint) domain"/>
    <property type="match status" value="1"/>
</dbReference>
<dbReference type="InterPro" id="IPR032838">
    <property type="entry name" value="Vwaint_dom"/>
</dbReference>